<evidence type="ECO:0008006" key="7">
    <source>
        <dbReference type="Google" id="ProtNLM"/>
    </source>
</evidence>
<evidence type="ECO:0000256" key="4">
    <source>
        <dbReference type="SAM" id="SignalP"/>
    </source>
</evidence>
<feature type="region of interest" description="Disordered" evidence="2">
    <location>
        <begin position="383"/>
        <end position="404"/>
    </location>
</feature>
<evidence type="ECO:0000256" key="1">
    <source>
        <dbReference type="SAM" id="Coils"/>
    </source>
</evidence>
<evidence type="ECO:0000313" key="6">
    <source>
        <dbReference type="Proteomes" id="UP000186922"/>
    </source>
</evidence>
<comment type="caution">
    <text evidence="5">The sequence shown here is derived from an EMBL/GenBank/DDBJ whole genome shotgun (WGS) entry which is preliminary data.</text>
</comment>
<keyword evidence="4" id="KW-0732">Signal</keyword>
<dbReference type="Proteomes" id="UP000186922">
    <property type="component" value="Unassembled WGS sequence"/>
</dbReference>
<protein>
    <recommendedName>
        <fullName evidence="7">Ig-like domain-containing protein</fullName>
    </recommendedName>
</protein>
<evidence type="ECO:0000256" key="2">
    <source>
        <dbReference type="SAM" id="MobiDB-lite"/>
    </source>
</evidence>
<keyword evidence="6" id="KW-1185">Reference proteome</keyword>
<proteinExistence type="predicted"/>
<accession>A0A1D1V503</accession>
<dbReference type="STRING" id="947166.A0A1D1V503"/>
<gene>
    <name evidence="5" type="primary">RvY_08192-1</name>
    <name evidence="5" type="synonym">RvY_08192.1</name>
    <name evidence="5" type="ORF">RvY_08192</name>
</gene>
<keyword evidence="1" id="KW-0175">Coiled coil</keyword>
<feature type="signal peptide" evidence="4">
    <location>
        <begin position="1"/>
        <end position="17"/>
    </location>
</feature>
<evidence type="ECO:0000313" key="5">
    <source>
        <dbReference type="EMBL" id="GAU96804.1"/>
    </source>
</evidence>
<reference evidence="5 6" key="1">
    <citation type="journal article" date="2016" name="Nat. Commun.">
        <title>Extremotolerant tardigrade genome and improved radiotolerance of human cultured cells by tardigrade-unique protein.</title>
        <authorList>
            <person name="Hashimoto T."/>
            <person name="Horikawa D.D."/>
            <person name="Saito Y."/>
            <person name="Kuwahara H."/>
            <person name="Kozuka-Hata H."/>
            <person name="Shin-I T."/>
            <person name="Minakuchi Y."/>
            <person name="Ohishi K."/>
            <person name="Motoyama A."/>
            <person name="Aizu T."/>
            <person name="Enomoto A."/>
            <person name="Kondo K."/>
            <person name="Tanaka S."/>
            <person name="Hara Y."/>
            <person name="Koshikawa S."/>
            <person name="Sagara H."/>
            <person name="Miura T."/>
            <person name="Yokobori S."/>
            <person name="Miyagawa K."/>
            <person name="Suzuki Y."/>
            <person name="Kubo T."/>
            <person name="Oyama M."/>
            <person name="Kohara Y."/>
            <person name="Fujiyama A."/>
            <person name="Arakawa K."/>
            <person name="Katayama T."/>
            <person name="Toyoda A."/>
            <person name="Kunieda T."/>
        </authorList>
    </citation>
    <scope>NUCLEOTIDE SEQUENCE [LARGE SCALE GENOMIC DNA]</scope>
    <source>
        <strain evidence="5 6">YOKOZUNA-1</strain>
    </source>
</reference>
<keyword evidence="3" id="KW-0812">Transmembrane</keyword>
<feature type="transmembrane region" description="Helical" evidence="3">
    <location>
        <begin position="136"/>
        <end position="158"/>
    </location>
</feature>
<name>A0A1D1V503_RAMVA</name>
<feature type="chain" id="PRO_5008898056" description="Ig-like domain-containing protein" evidence="4">
    <location>
        <begin position="18"/>
        <end position="428"/>
    </location>
</feature>
<evidence type="ECO:0000256" key="3">
    <source>
        <dbReference type="SAM" id="Phobius"/>
    </source>
</evidence>
<sequence>MYLFPALLILTFHPALSAEDEFVGTEESTVSGVTVHYVHAFLNNSVTLLCDGSDGTPTWTDPLGRQLPFFSNVSKNADLPKYYIEASGTLVVLDITRYNGGYYWCTRNGLPGNATIWHVMINSWFRYHLEIESVMYGWYAGLGTLILGITIGLMKLIVRICCPQCHARASAAARVQQMRLLIVALETYRHDQSTRLRENYTAQVEKLKENCAAQMEGLRDHYGTKINRFRNYRLPFGNTRDQYWQQVTKVRDYGSSQMERLQDNYAKNLGKLRTYSVAQLERFRQQYQLQHKHMAKILEAMNFTLDCRAGGAGEMTPSPSILLNMDLSLAQLRLEASDLHSGGNSSDSITCGGPQVSNCVVQMERTRGDVPVLDFNSDSMDFETSLENEPLRDGSSTEESLKRKLEEVVEDIVRSENGESEPEAESVV</sequence>
<dbReference type="OrthoDB" id="10061535at2759"/>
<dbReference type="AlphaFoldDB" id="A0A1D1V503"/>
<keyword evidence="3" id="KW-1133">Transmembrane helix</keyword>
<dbReference type="EMBL" id="BDGG01000003">
    <property type="protein sequence ID" value="GAU96804.1"/>
    <property type="molecule type" value="Genomic_DNA"/>
</dbReference>
<keyword evidence="3" id="KW-0472">Membrane</keyword>
<organism evidence="5 6">
    <name type="scientific">Ramazzottius varieornatus</name>
    <name type="common">Water bear</name>
    <name type="synonym">Tardigrade</name>
    <dbReference type="NCBI Taxonomy" id="947166"/>
    <lineage>
        <taxon>Eukaryota</taxon>
        <taxon>Metazoa</taxon>
        <taxon>Ecdysozoa</taxon>
        <taxon>Tardigrada</taxon>
        <taxon>Eutardigrada</taxon>
        <taxon>Parachela</taxon>
        <taxon>Hypsibioidea</taxon>
        <taxon>Ramazzottiidae</taxon>
        <taxon>Ramazzottius</taxon>
    </lineage>
</organism>
<feature type="coiled-coil region" evidence="1">
    <location>
        <begin position="190"/>
        <end position="217"/>
    </location>
</feature>